<evidence type="ECO:0008006" key="5">
    <source>
        <dbReference type="Google" id="ProtNLM"/>
    </source>
</evidence>
<dbReference type="Proteomes" id="UP000034544">
    <property type="component" value="Unassembled WGS sequence"/>
</dbReference>
<feature type="transmembrane region" description="Helical" evidence="1">
    <location>
        <begin position="215"/>
        <end position="234"/>
    </location>
</feature>
<name>A0A0G0W255_UNCKA</name>
<feature type="signal peptide" evidence="2">
    <location>
        <begin position="1"/>
        <end position="23"/>
    </location>
</feature>
<feature type="transmembrane region" description="Helical" evidence="1">
    <location>
        <begin position="39"/>
        <end position="61"/>
    </location>
</feature>
<dbReference type="Pfam" id="PF18895">
    <property type="entry name" value="T4SS_pilin"/>
    <property type="match status" value="1"/>
</dbReference>
<keyword evidence="1" id="KW-1133">Transmembrane helix</keyword>
<feature type="chain" id="PRO_5002535056" description="TrbL/VirB6 plasmid conjugal transfer protein" evidence="2">
    <location>
        <begin position="24"/>
        <end position="430"/>
    </location>
</feature>
<protein>
    <recommendedName>
        <fullName evidence="5">TrbL/VirB6 plasmid conjugal transfer protein</fullName>
    </recommendedName>
</protein>
<evidence type="ECO:0000313" key="4">
    <source>
        <dbReference type="Proteomes" id="UP000034544"/>
    </source>
</evidence>
<dbReference type="AlphaFoldDB" id="A0A0G0W255"/>
<evidence type="ECO:0000313" key="3">
    <source>
        <dbReference type="EMBL" id="KKS06022.1"/>
    </source>
</evidence>
<evidence type="ECO:0000256" key="1">
    <source>
        <dbReference type="SAM" id="Phobius"/>
    </source>
</evidence>
<feature type="transmembrane region" description="Helical" evidence="1">
    <location>
        <begin position="272"/>
        <end position="291"/>
    </location>
</feature>
<keyword evidence="1" id="KW-0812">Transmembrane</keyword>
<reference evidence="3 4" key="1">
    <citation type="journal article" date="2015" name="Nature">
        <title>rRNA introns, odd ribosomes, and small enigmatic genomes across a large radiation of phyla.</title>
        <authorList>
            <person name="Brown C.T."/>
            <person name="Hug L.A."/>
            <person name="Thomas B.C."/>
            <person name="Sharon I."/>
            <person name="Castelle C.J."/>
            <person name="Singh A."/>
            <person name="Wilkins M.J."/>
            <person name="Williams K.H."/>
            <person name="Banfield J.F."/>
        </authorList>
    </citation>
    <scope>NUCLEOTIDE SEQUENCE [LARGE SCALE GENOMIC DNA]</scope>
</reference>
<proteinExistence type="predicted"/>
<feature type="transmembrane region" description="Helical" evidence="1">
    <location>
        <begin position="173"/>
        <end position="194"/>
    </location>
</feature>
<comment type="caution">
    <text evidence="3">The sequence shown here is derived from an EMBL/GenBank/DDBJ whole genome shotgun (WGS) entry which is preliminary data.</text>
</comment>
<feature type="transmembrane region" description="Helical" evidence="1">
    <location>
        <begin position="297"/>
        <end position="316"/>
    </location>
</feature>
<keyword evidence="2" id="KW-0732">Signal</keyword>
<accession>A0A0G0W255</accession>
<dbReference type="InterPro" id="IPR043993">
    <property type="entry name" value="T4SS_pilin"/>
</dbReference>
<feature type="transmembrane region" description="Helical" evidence="1">
    <location>
        <begin position="359"/>
        <end position="385"/>
    </location>
</feature>
<organism evidence="3 4">
    <name type="scientific">candidate division WWE3 bacterium GW2011_GWE1_41_27</name>
    <dbReference type="NCBI Taxonomy" id="1619131"/>
    <lineage>
        <taxon>Bacteria</taxon>
        <taxon>Katanobacteria</taxon>
    </lineage>
</organism>
<feature type="transmembrane region" description="Helical" evidence="1">
    <location>
        <begin position="81"/>
        <end position="101"/>
    </location>
</feature>
<evidence type="ECO:0000256" key="2">
    <source>
        <dbReference type="SAM" id="SignalP"/>
    </source>
</evidence>
<feature type="transmembrane region" description="Helical" evidence="1">
    <location>
        <begin position="240"/>
        <end position="260"/>
    </location>
</feature>
<sequence length="430" mass="46003">MRKIVYAIALTLFYCLIPSPVLAQTTSPEVASFTTDSLAIVTLISAAAAVFFLIRGGYVYITSTGKPDALEDAKKTIKNALIGLVLVLAANSLVNIFTGALTGNGDSTSISNLSLSQVEAVKPTDGLTQVLIDAINGFLQNVVESATKPVIDGILGFLTTTPQLLANSTITKFWLIMLGITDSLFVLIVALMGLQFMSASTFGFEEIEFKHLLPRIGLAFLGANTSLFLADYVVKAGNALVSGVIAATGGLNHAWITNAITINNITNGTAPLIILIFLLIFLVVAIVLLFMYVTRLIVISLGAVLSPFIFLLWLVPKTSDFAEMSIKGYFVSVFMIFVHVVTIQLAGSFLTLPEQNGNSLIAIAVAIGLLLTLLKIPTFMMQLILFSSRVGSIKKVGSQIMNVMSTDTASATRAKTVERVTRAPRRTVNL</sequence>
<dbReference type="EMBL" id="LCBF01000037">
    <property type="protein sequence ID" value="KKS06022.1"/>
    <property type="molecule type" value="Genomic_DNA"/>
</dbReference>
<gene>
    <name evidence="3" type="ORF">UU59_C0037G0007</name>
</gene>
<keyword evidence="1" id="KW-0472">Membrane</keyword>
<feature type="transmembrane region" description="Helical" evidence="1">
    <location>
        <begin position="328"/>
        <end position="347"/>
    </location>
</feature>